<evidence type="ECO:0000256" key="1">
    <source>
        <dbReference type="SAM" id="MobiDB-lite"/>
    </source>
</evidence>
<dbReference type="Proteomes" id="UP000282423">
    <property type="component" value="Unassembled WGS sequence"/>
</dbReference>
<evidence type="ECO:0000313" key="2">
    <source>
        <dbReference type="EMBL" id="RKO69753.1"/>
    </source>
</evidence>
<dbReference type="RefSeq" id="WP_121126202.1">
    <property type="nucleotide sequence ID" value="NZ_RBWS01000017.1"/>
</dbReference>
<sequence>MRILILIICYYLIPFQLTAQSDSQNILPSLKLEFGETRIINSQRWEFASVIIPTGASLIVNGGSSIFHLIVRDSLVINGRIEARQFSSDERQEVISIPGQSPLILKYSNSNLGGTGGYGGAGGSISGGMGAKGTKDYSGGGGGGGGRSSYRSGVNNYPGKNAIDERGATWGGGNRCGGAGGDGVLRNPNGNGGIVFLEVIGYFDGTNGLVDVSGSDGQNGLAGDQPSSPNSPYGCSSGGGGGGGGAPGGQGGYLVGYFKGTIKNYPGVYTNGGKGGKGGIGPQYSNMGGTNGSNGQPGNHGNVFFFTNK</sequence>
<organism evidence="2 3">
    <name type="scientific">Sphingobacterium puteale</name>
    <dbReference type="NCBI Taxonomy" id="2420510"/>
    <lineage>
        <taxon>Bacteria</taxon>
        <taxon>Pseudomonadati</taxon>
        <taxon>Bacteroidota</taxon>
        <taxon>Sphingobacteriia</taxon>
        <taxon>Sphingobacteriales</taxon>
        <taxon>Sphingobacteriaceae</taxon>
        <taxon>Sphingobacterium</taxon>
    </lineage>
</organism>
<proteinExistence type="predicted"/>
<gene>
    <name evidence="2" type="ORF">D7322_21045</name>
</gene>
<protein>
    <submittedName>
        <fullName evidence="2">Uncharacterized protein</fullName>
    </submittedName>
</protein>
<accession>A0A420VTP5</accession>
<evidence type="ECO:0000313" key="3">
    <source>
        <dbReference type="Proteomes" id="UP000282423"/>
    </source>
</evidence>
<feature type="region of interest" description="Disordered" evidence="1">
    <location>
        <begin position="214"/>
        <end position="242"/>
    </location>
</feature>
<reference evidence="2 3" key="1">
    <citation type="submission" date="2018-10" db="EMBL/GenBank/DDBJ databases">
        <title>Sphingobacterium sp. M05W1-28.</title>
        <authorList>
            <person name="Cai H."/>
        </authorList>
    </citation>
    <scope>NUCLEOTIDE SEQUENCE [LARGE SCALE GENOMIC DNA]</scope>
    <source>
        <strain evidence="2 3">M05W1-28</strain>
    </source>
</reference>
<feature type="compositionally biased region" description="Low complexity" evidence="1">
    <location>
        <begin position="226"/>
        <end position="235"/>
    </location>
</feature>
<dbReference type="AlphaFoldDB" id="A0A420VTP5"/>
<keyword evidence="3" id="KW-1185">Reference proteome</keyword>
<dbReference type="EMBL" id="RBWS01000017">
    <property type="protein sequence ID" value="RKO69753.1"/>
    <property type="molecule type" value="Genomic_DNA"/>
</dbReference>
<comment type="caution">
    <text evidence="2">The sequence shown here is derived from an EMBL/GenBank/DDBJ whole genome shotgun (WGS) entry which is preliminary data.</text>
</comment>
<name>A0A420VTP5_9SPHI</name>